<dbReference type="EMBL" id="RJJX01000024">
    <property type="protein sequence ID" value="RUT73316.1"/>
    <property type="molecule type" value="Genomic_DNA"/>
</dbReference>
<evidence type="ECO:0000256" key="1">
    <source>
        <dbReference type="SAM" id="Phobius"/>
    </source>
</evidence>
<protein>
    <submittedName>
        <fullName evidence="2">Uncharacterized protein</fullName>
    </submittedName>
</protein>
<gene>
    <name evidence="2" type="ORF">DLK05_14175</name>
</gene>
<name>A0A434AG06_9BACT</name>
<dbReference type="AlphaFoldDB" id="A0A434AG06"/>
<keyword evidence="3" id="KW-1185">Reference proteome</keyword>
<dbReference type="RefSeq" id="WP_127344625.1">
    <property type="nucleotide sequence ID" value="NZ_RJJX01000024.1"/>
</dbReference>
<feature type="transmembrane region" description="Helical" evidence="1">
    <location>
        <begin position="101"/>
        <end position="124"/>
    </location>
</feature>
<comment type="caution">
    <text evidence="2">The sequence shown here is derived from an EMBL/GenBank/DDBJ whole genome shotgun (WGS) entry which is preliminary data.</text>
</comment>
<keyword evidence="1" id="KW-0812">Transmembrane</keyword>
<organism evidence="2 3">
    <name type="scientific">Ancylomarina longa</name>
    <dbReference type="NCBI Taxonomy" id="2487017"/>
    <lineage>
        <taxon>Bacteria</taxon>
        <taxon>Pseudomonadati</taxon>
        <taxon>Bacteroidota</taxon>
        <taxon>Bacteroidia</taxon>
        <taxon>Marinilabiliales</taxon>
        <taxon>Marinifilaceae</taxon>
        <taxon>Ancylomarina</taxon>
    </lineage>
</organism>
<feature type="transmembrane region" description="Helical" evidence="1">
    <location>
        <begin position="54"/>
        <end position="81"/>
    </location>
</feature>
<keyword evidence="1" id="KW-1133">Transmembrane helix</keyword>
<reference evidence="2 3" key="1">
    <citation type="submission" date="2018-11" db="EMBL/GenBank/DDBJ databases">
        <title>Parancylomarina longa gen. nov., sp. nov., isolated from sediments of southern Okinawa.</title>
        <authorList>
            <person name="Fu T."/>
        </authorList>
    </citation>
    <scope>NUCLEOTIDE SEQUENCE [LARGE SCALE GENOMIC DNA]</scope>
    <source>
        <strain evidence="2 3">T3-2 S1-C</strain>
    </source>
</reference>
<dbReference type="OrthoDB" id="1492624at2"/>
<evidence type="ECO:0000313" key="2">
    <source>
        <dbReference type="EMBL" id="RUT73316.1"/>
    </source>
</evidence>
<evidence type="ECO:0000313" key="3">
    <source>
        <dbReference type="Proteomes" id="UP000282985"/>
    </source>
</evidence>
<keyword evidence="1" id="KW-0472">Membrane</keyword>
<dbReference type="Proteomes" id="UP000282985">
    <property type="component" value="Unassembled WGS sequence"/>
</dbReference>
<feature type="transmembrane region" description="Helical" evidence="1">
    <location>
        <begin position="12"/>
        <end position="34"/>
    </location>
</feature>
<sequence length="181" mass="19591">MQTQTKQFSFLTISFVALTCVLSGGLIGAVTNMINGAVSPFYFQAIMNWDFPNIWAACVAQGIFEGLLYGVIFSIIFTVSFGLVTKGLATYSFALKQLAKIIIVVFSCWVIGGLLAMFLATLSPEFYKSHFPLTPTDSAGMIKFAWVGGSIWGGMIGGLIGAILGIVVIKNSWNKYLTTEK</sequence>
<proteinExistence type="predicted"/>
<feature type="transmembrane region" description="Helical" evidence="1">
    <location>
        <begin position="144"/>
        <end position="169"/>
    </location>
</feature>
<accession>A0A434AG06</accession>